<accession>A0A4Y2CVE6</accession>
<feature type="non-terminal residue" evidence="1">
    <location>
        <position position="43"/>
    </location>
</feature>
<sequence length="43" mass="4868">MLAHARVNLTPTPPVKSEKPRFTSFGLLILFFYLPYEGTGSNR</sequence>
<reference evidence="1 2" key="1">
    <citation type="journal article" date="2019" name="Sci. Rep.">
        <title>Orb-weaving spider Araneus ventricosus genome elucidates the spidroin gene catalogue.</title>
        <authorList>
            <person name="Kono N."/>
            <person name="Nakamura H."/>
            <person name="Ohtoshi R."/>
            <person name="Moran D.A.P."/>
            <person name="Shinohara A."/>
            <person name="Yoshida Y."/>
            <person name="Fujiwara M."/>
            <person name="Mori M."/>
            <person name="Tomita M."/>
            <person name="Arakawa K."/>
        </authorList>
    </citation>
    <scope>NUCLEOTIDE SEQUENCE [LARGE SCALE GENOMIC DNA]</scope>
</reference>
<protein>
    <submittedName>
        <fullName evidence="1">Uncharacterized protein</fullName>
    </submittedName>
</protein>
<organism evidence="1 2">
    <name type="scientific">Araneus ventricosus</name>
    <name type="common">Orbweaver spider</name>
    <name type="synonym">Epeira ventricosa</name>
    <dbReference type="NCBI Taxonomy" id="182803"/>
    <lineage>
        <taxon>Eukaryota</taxon>
        <taxon>Metazoa</taxon>
        <taxon>Ecdysozoa</taxon>
        <taxon>Arthropoda</taxon>
        <taxon>Chelicerata</taxon>
        <taxon>Arachnida</taxon>
        <taxon>Araneae</taxon>
        <taxon>Araneomorphae</taxon>
        <taxon>Entelegynae</taxon>
        <taxon>Araneoidea</taxon>
        <taxon>Araneidae</taxon>
        <taxon>Araneus</taxon>
    </lineage>
</organism>
<evidence type="ECO:0000313" key="1">
    <source>
        <dbReference type="EMBL" id="GBM07255.1"/>
    </source>
</evidence>
<gene>
    <name evidence="1" type="ORF">AVEN_25506_1</name>
</gene>
<comment type="caution">
    <text evidence="1">The sequence shown here is derived from an EMBL/GenBank/DDBJ whole genome shotgun (WGS) entry which is preliminary data.</text>
</comment>
<name>A0A4Y2CVE6_ARAVE</name>
<evidence type="ECO:0000313" key="2">
    <source>
        <dbReference type="Proteomes" id="UP000499080"/>
    </source>
</evidence>
<dbReference type="Proteomes" id="UP000499080">
    <property type="component" value="Unassembled WGS sequence"/>
</dbReference>
<proteinExistence type="predicted"/>
<keyword evidence="2" id="KW-1185">Reference proteome</keyword>
<dbReference type="AlphaFoldDB" id="A0A4Y2CVE6"/>
<dbReference type="EMBL" id="BGPR01000240">
    <property type="protein sequence ID" value="GBM07255.1"/>
    <property type="molecule type" value="Genomic_DNA"/>
</dbReference>